<dbReference type="EMBL" id="AFZZ01000209">
    <property type="protein sequence ID" value="EHJ37222.1"/>
    <property type="molecule type" value="Genomic_DNA"/>
</dbReference>
<protein>
    <submittedName>
        <fullName evidence="1">Uncharacterized protein</fullName>
    </submittedName>
</protein>
<sequence>MLNGRLHINIIDCKNTIFYSNSPINEALKKTSKRFFSYMENISYICIPNNKQAYINNKHAI</sequence>
<proteinExistence type="predicted"/>
<dbReference type="AlphaFoldDB" id="G6B0M3"/>
<evidence type="ECO:0000313" key="2">
    <source>
        <dbReference type="Proteomes" id="UP000004407"/>
    </source>
</evidence>
<comment type="caution">
    <text evidence="1">The sequence shown here is derived from an EMBL/GenBank/DDBJ whole genome shotgun (WGS) entry which is preliminary data.</text>
</comment>
<accession>G6B0M3</accession>
<organism evidence="1 2">
    <name type="scientific">Leyella stercorea DSM 18206</name>
    <dbReference type="NCBI Taxonomy" id="1002367"/>
    <lineage>
        <taxon>Bacteria</taxon>
        <taxon>Pseudomonadati</taxon>
        <taxon>Bacteroidota</taxon>
        <taxon>Bacteroidia</taxon>
        <taxon>Bacteroidales</taxon>
        <taxon>Prevotellaceae</taxon>
        <taxon>Leyella</taxon>
    </lineage>
</organism>
<dbReference type="Proteomes" id="UP000004407">
    <property type="component" value="Unassembled WGS sequence"/>
</dbReference>
<name>G6B0M3_9BACT</name>
<reference evidence="1 2" key="1">
    <citation type="submission" date="2011-08" db="EMBL/GenBank/DDBJ databases">
        <authorList>
            <person name="Weinstock G."/>
            <person name="Sodergren E."/>
            <person name="Clifton S."/>
            <person name="Fulton L."/>
            <person name="Fulton B."/>
            <person name="Courtney L."/>
            <person name="Fronick C."/>
            <person name="Harrison M."/>
            <person name="Strong C."/>
            <person name="Farmer C."/>
            <person name="Delahaunty K."/>
            <person name="Markovic C."/>
            <person name="Hall O."/>
            <person name="Minx P."/>
            <person name="Tomlinson C."/>
            <person name="Mitreva M."/>
            <person name="Hou S."/>
            <person name="Chen J."/>
            <person name="Wollam A."/>
            <person name="Pepin K.H."/>
            <person name="Johnson M."/>
            <person name="Bhonagiri V."/>
            <person name="Zhang X."/>
            <person name="Suruliraj S."/>
            <person name="Warren W."/>
            <person name="Chinwalla A."/>
            <person name="Mardis E.R."/>
            <person name="Wilson R.K."/>
        </authorList>
    </citation>
    <scope>NUCLEOTIDE SEQUENCE [LARGE SCALE GENOMIC DNA]</scope>
    <source>
        <strain evidence="1 2">DSM 18206</strain>
    </source>
</reference>
<evidence type="ECO:0000313" key="1">
    <source>
        <dbReference type="EMBL" id="EHJ37222.1"/>
    </source>
</evidence>
<gene>
    <name evidence="1" type="ORF">HMPREF0673_02440</name>
</gene>
<dbReference type="HOGENOM" id="CLU_2918916_0_0_10"/>